<proteinExistence type="predicted"/>
<evidence type="ECO:0000313" key="2">
    <source>
        <dbReference type="EMBL" id="QYC45852.1"/>
    </source>
</evidence>
<dbReference type="PANTHER" id="PTHR31299">
    <property type="entry name" value="ESTERASE, PUTATIVE (AFU_ORTHOLOGUE AFUA_1G05850)-RELATED"/>
    <property type="match status" value="1"/>
</dbReference>
<dbReference type="EMBL" id="CP068985">
    <property type="protein sequence ID" value="QYC45852.1"/>
    <property type="molecule type" value="Genomic_DNA"/>
</dbReference>
<dbReference type="Proteomes" id="UP000824681">
    <property type="component" value="Chromosome"/>
</dbReference>
<dbReference type="InterPro" id="IPR014622">
    <property type="entry name" value="UCP036794_erythomycin"/>
</dbReference>
<dbReference type="Gene3D" id="1.20.1440.30">
    <property type="entry name" value="Biosynthetic Protein domain"/>
    <property type="match status" value="1"/>
</dbReference>
<dbReference type="CDD" id="cd14728">
    <property type="entry name" value="Ere-like"/>
    <property type="match status" value="1"/>
</dbReference>
<sequence>MPLLPDKGRKSLALFAAFVANGALLLAPAPAQAVPSQDAAVVHVLDRSAYPLRSTDPRTDLHDLRPLGRMVGDAGVVGVGEATHGSHEFFTNKHRIFRFLVESKGFSSFIQEVGWGSGLRLNDYVLHGTGDLRQIMREEFINEYALWNNEEYYNLLRWMRAYNATHHDKLQYVGDDVVYSHRRIFQEIFSYVHERRPGLLPRFRALYRGLIPVGDVKEWQRRYDAQPLAVRQRLLRQAERALTLLRTLRRGPQDRDAVWAEQQAAVVVRIARLSSTDDPQAISNFRDQGMAENTAWWYRNMHSKSLLSAHNAHIGYVGFAGQHDIYRQGARLRDMLGDGYTNFGLTFYQGSFNAWPADSTLQGPLQEFTVGPPPRINSETVLDRVRYRDFYFDMRTIAQPARDWLDEERPVRNIGGAYPQEDDVLALRQAYDNLIHLHQVTASHLLPPAAAPRGTRRG</sequence>
<gene>
    <name evidence="2" type="ORF">Nocox_41555</name>
</gene>
<dbReference type="PANTHER" id="PTHR31299:SF0">
    <property type="entry name" value="ESTERASE, PUTATIVE (AFU_ORTHOLOGUE AFUA_1G05850)-RELATED"/>
    <property type="match status" value="1"/>
</dbReference>
<keyword evidence="3" id="KW-1185">Reference proteome</keyword>
<keyword evidence="1" id="KW-0732">Signal</keyword>
<reference evidence="2 3" key="1">
    <citation type="journal article" date="2021" name="ACS Chem. Biol.">
        <title>Genomic-Led Discovery of a Novel Glycopeptide Antibiotic by Nonomuraea coxensis DSM 45129.</title>
        <authorList>
            <person name="Yushchuk O."/>
            <person name="Vior N.M."/>
            <person name="Andreo-Vidal A."/>
            <person name="Berini F."/>
            <person name="Ruckert C."/>
            <person name="Busche T."/>
            <person name="Binda E."/>
            <person name="Kalinowski J."/>
            <person name="Truman A.W."/>
            <person name="Marinelli F."/>
        </authorList>
    </citation>
    <scope>NUCLEOTIDE SEQUENCE [LARGE SCALE GENOMIC DNA]</scope>
    <source>
        <strain evidence="2 3">DSM 45129</strain>
    </source>
</reference>
<feature type="signal peptide" evidence="1">
    <location>
        <begin position="1"/>
        <end position="33"/>
    </location>
</feature>
<evidence type="ECO:0000313" key="3">
    <source>
        <dbReference type="Proteomes" id="UP000824681"/>
    </source>
</evidence>
<dbReference type="SUPFAM" id="SSF159501">
    <property type="entry name" value="EreA/ChaN-like"/>
    <property type="match status" value="1"/>
</dbReference>
<protein>
    <submittedName>
        <fullName evidence="2">Erythromycin esterase</fullName>
    </submittedName>
</protein>
<accession>A0ABX8UI54</accession>
<dbReference type="InterPro" id="IPR007815">
    <property type="entry name" value="Emycin_Estase"/>
</dbReference>
<dbReference type="Gene3D" id="3.30.1870.10">
    <property type="entry name" value="EreA-like, domain 2"/>
    <property type="match status" value="1"/>
</dbReference>
<dbReference type="PIRSF" id="PIRSF036794">
    <property type="entry name" value="UCP_erythr_ester"/>
    <property type="match status" value="1"/>
</dbReference>
<dbReference type="InterPro" id="IPR052036">
    <property type="entry name" value="Hydrolase/PRTase-associated"/>
</dbReference>
<dbReference type="Pfam" id="PF05139">
    <property type="entry name" value="Erythro_esteras"/>
    <property type="match status" value="1"/>
</dbReference>
<evidence type="ECO:0000256" key="1">
    <source>
        <dbReference type="SAM" id="SignalP"/>
    </source>
</evidence>
<organism evidence="2 3">
    <name type="scientific">Nonomuraea coxensis DSM 45129</name>
    <dbReference type="NCBI Taxonomy" id="1122611"/>
    <lineage>
        <taxon>Bacteria</taxon>
        <taxon>Bacillati</taxon>
        <taxon>Actinomycetota</taxon>
        <taxon>Actinomycetes</taxon>
        <taxon>Streptosporangiales</taxon>
        <taxon>Streptosporangiaceae</taxon>
        <taxon>Nonomuraea</taxon>
    </lineage>
</organism>
<name>A0ABX8UI54_9ACTN</name>
<dbReference type="Gene3D" id="3.40.1660.10">
    <property type="entry name" value="EreA-like (biosynthetic domain)"/>
    <property type="match status" value="1"/>
</dbReference>
<feature type="chain" id="PRO_5047546305" evidence="1">
    <location>
        <begin position="34"/>
        <end position="458"/>
    </location>
</feature>